<dbReference type="EMBL" id="PTIT01000020">
    <property type="protein sequence ID" value="PPK50776.1"/>
    <property type="molecule type" value="Genomic_DNA"/>
</dbReference>
<keyword evidence="6 11" id="KW-0812">Transmembrane</keyword>
<dbReference type="GO" id="GO:0005886">
    <property type="term" value="C:plasma membrane"/>
    <property type="evidence" value="ECO:0007669"/>
    <property type="project" value="UniProtKB-SubCell"/>
</dbReference>
<dbReference type="AlphaFoldDB" id="A0A2S6G5H2"/>
<evidence type="ECO:0000313" key="13">
    <source>
        <dbReference type="EMBL" id="PPK54228.1"/>
    </source>
</evidence>
<dbReference type="OrthoDB" id="6624834at2"/>
<evidence type="ECO:0000313" key="12">
    <source>
        <dbReference type="EMBL" id="PPK50776.1"/>
    </source>
</evidence>
<accession>A0A2S6G5H2</accession>
<dbReference type="EMBL" id="PTIU01000017">
    <property type="protein sequence ID" value="PPK54228.1"/>
    <property type="molecule type" value="Genomic_DNA"/>
</dbReference>
<comment type="caution">
    <text evidence="13">The sequence shown here is derived from an EMBL/GenBank/DDBJ whole genome shotgun (WGS) entry which is preliminary data.</text>
</comment>
<evidence type="ECO:0000256" key="5">
    <source>
        <dbReference type="ARBA" id="ARBA00022519"/>
    </source>
</evidence>
<keyword evidence="3 10" id="KW-0813">Transport</keyword>
<protein>
    <recommendedName>
        <fullName evidence="10">Type II secretion system protein M</fullName>
        <shortName evidence="10">T2SS protein M</shortName>
    </recommendedName>
    <alternativeName>
        <fullName evidence="10">General secretion pathway protein M</fullName>
    </alternativeName>
</protein>
<evidence type="ECO:0000256" key="2">
    <source>
        <dbReference type="ARBA" id="ARBA00010637"/>
    </source>
</evidence>
<keyword evidence="4 10" id="KW-1003">Cell membrane</keyword>
<dbReference type="Gene3D" id="3.30.1360.100">
    <property type="entry name" value="General secretion pathway protein M, EpsM"/>
    <property type="match status" value="1"/>
</dbReference>
<evidence type="ECO:0000256" key="11">
    <source>
        <dbReference type="SAM" id="Phobius"/>
    </source>
</evidence>
<evidence type="ECO:0000256" key="8">
    <source>
        <dbReference type="ARBA" id="ARBA00022989"/>
    </source>
</evidence>
<name>A0A2S6G5H2_9GAMM</name>
<dbReference type="PIRSF" id="PIRSF006291">
    <property type="entry name" value="GspM"/>
    <property type="match status" value="1"/>
</dbReference>
<organism evidence="13 14">
    <name type="scientific">Marinobacter persicus</name>
    <dbReference type="NCBI Taxonomy" id="930118"/>
    <lineage>
        <taxon>Bacteria</taxon>
        <taxon>Pseudomonadati</taxon>
        <taxon>Pseudomonadota</taxon>
        <taxon>Gammaproteobacteria</taxon>
        <taxon>Pseudomonadales</taxon>
        <taxon>Marinobacteraceae</taxon>
        <taxon>Marinobacter</taxon>
    </lineage>
</organism>
<evidence type="ECO:0000256" key="9">
    <source>
        <dbReference type="ARBA" id="ARBA00023136"/>
    </source>
</evidence>
<gene>
    <name evidence="13" type="ORF">B0H24_101726</name>
    <name evidence="12" type="ORF">BY455_12026</name>
</gene>
<feature type="transmembrane region" description="Helical" evidence="11">
    <location>
        <begin position="28"/>
        <end position="46"/>
    </location>
</feature>
<evidence type="ECO:0000256" key="3">
    <source>
        <dbReference type="ARBA" id="ARBA00022448"/>
    </source>
</evidence>
<comment type="similarity">
    <text evidence="2 10">Belongs to the GSP M family.</text>
</comment>
<dbReference type="Pfam" id="PF04612">
    <property type="entry name" value="T2SSM"/>
    <property type="match status" value="1"/>
</dbReference>
<keyword evidence="5 10" id="KW-0997">Cell inner membrane</keyword>
<keyword evidence="7 10" id="KW-0653">Protein transport</keyword>
<dbReference type="SUPFAM" id="SSF103054">
    <property type="entry name" value="General secretion pathway protein M, EpsM"/>
    <property type="match status" value="1"/>
</dbReference>
<dbReference type="InterPro" id="IPR007690">
    <property type="entry name" value="T2SS_GspM"/>
</dbReference>
<evidence type="ECO:0000256" key="1">
    <source>
        <dbReference type="ARBA" id="ARBA00004377"/>
    </source>
</evidence>
<evidence type="ECO:0000313" key="15">
    <source>
        <dbReference type="Proteomes" id="UP000239648"/>
    </source>
</evidence>
<evidence type="ECO:0000313" key="14">
    <source>
        <dbReference type="Proteomes" id="UP000239446"/>
    </source>
</evidence>
<comment type="function">
    <text evidence="10">Inner membrane component of the type II secretion system required for the energy-dependent secretion of extracellular factors such as proteases and toxins from the periplasm.</text>
</comment>
<evidence type="ECO:0000256" key="6">
    <source>
        <dbReference type="ARBA" id="ARBA00022692"/>
    </source>
</evidence>
<evidence type="ECO:0000256" key="10">
    <source>
        <dbReference type="PIRNR" id="PIRNR006291"/>
    </source>
</evidence>
<proteinExistence type="inferred from homology"/>
<dbReference type="RefSeq" id="WP_104416535.1">
    <property type="nucleotide sequence ID" value="NZ_PTIT01000020.1"/>
</dbReference>
<dbReference type="Proteomes" id="UP000239446">
    <property type="component" value="Unassembled WGS sequence"/>
</dbReference>
<keyword evidence="8 11" id="KW-1133">Transmembrane helix</keyword>
<evidence type="ECO:0000256" key="4">
    <source>
        <dbReference type="ARBA" id="ARBA00022475"/>
    </source>
</evidence>
<evidence type="ECO:0000256" key="7">
    <source>
        <dbReference type="ARBA" id="ARBA00022927"/>
    </source>
</evidence>
<reference evidence="12 15" key="1">
    <citation type="submission" date="2018-02" db="EMBL/GenBank/DDBJ databases">
        <title>Deep subsurface shale carbon reservoir microbial communities from Ohio and West Virginia, USA.</title>
        <authorList>
            <person name="Wrighton K."/>
        </authorList>
    </citation>
    <scope>NUCLEOTIDE SEQUENCE [LARGE SCALE GENOMIC DNA]</scope>
    <source>
        <strain evidence="12 15">UTICA-S1B6</strain>
    </source>
</reference>
<comment type="subcellular location">
    <subcellularLocation>
        <location evidence="1">Cell inner membrane</location>
        <topology evidence="1">Single-pass membrane protein</topology>
    </subcellularLocation>
</comment>
<dbReference type="Proteomes" id="UP000239648">
    <property type="component" value="Unassembled WGS sequence"/>
</dbReference>
<dbReference type="GO" id="GO:0015627">
    <property type="term" value="C:type II protein secretion system complex"/>
    <property type="evidence" value="ECO:0007669"/>
    <property type="project" value="InterPro"/>
</dbReference>
<sequence length="177" mass="19844">MWSRIKRQPAVGKAVAYYDHLPVRDRQALLVLAVALLLALLYFIVWRPAADFHERTLNERENAQELLAWMQSNQEAIEALNPASNAAAGSNNVEKPVDGRALMALITRTADEADLALQRFEPGDENTVRVWMDSVPYTRVAGWLERLANRHGVIIDQASMDRAETPGIISVRLTLTI</sequence>
<keyword evidence="15" id="KW-1185">Reference proteome</keyword>
<keyword evidence="9 10" id="KW-0472">Membrane</keyword>
<reference evidence="13 14" key="2">
    <citation type="submission" date="2018-02" db="EMBL/GenBank/DDBJ databases">
        <title>Subsurface microbial communities from deep shales in Ohio and West Virginia, USA.</title>
        <authorList>
            <person name="Wrighton K."/>
        </authorList>
    </citation>
    <scope>NUCLEOTIDE SEQUENCE [LARGE SCALE GENOMIC DNA]</scope>
    <source>
        <strain evidence="13 14">UTICA-S1B9</strain>
    </source>
</reference>
<dbReference type="InterPro" id="IPR023229">
    <property type="entry name" value="T2SS_M_periplasmic_sf"/>
</dbReference>
<dbReference type="GO" id="GO:0015628">
    <property type="term" value="P:protein secretion by the type II secretion system"/>
    <property type="evidence" value="ECO:0007669"/>
    <property type="project" value="InterPro"/>
</dbReference>